<dbReference type="RefSeq" id="WP_085475190.1">
    <property type="nucleotide sequence ID" value="NZ_FXBM01000001.1"/>
</dbReference>
<proteinExistence type="predicted"/>
<keyword evidence="2" id="KW-0472">Membrane</keyword>
<dbReference type="Proteomes" id="UP000193711">
    <property type="component" value="Unassembled WGS sequence"/>
</dbReference>
<evidence type="ECO:0000256" key="2">
    <source>
        <dbReference type="SAM" id="Phobius"/>
    </source>
</evidence>
<reference evidence="4" key="1">
    <citation type="submission" date="2017-04" db="EMBL/GenBank/DDBJ databases">
        <authorList>
            <person name="Varghese N."/>
            <person name="Submissions S."/>
        </authorList>
    </citation>
    <scope>NUCLEOTIDE SEQUENCE [LARGE SCALE GENOMIC DNA]</scope>
    <source>
        <strain evidence="4">VKM Ac-2121</strain>
    </source>
</reference>
<evidence type="ECO:0000313" key="4">
    <source>
        <dbReference type="Proteomes" id="UP000193711"/>
    </source>
</evidence>
<gene>
    <name evidence="3" type="ORF">SAMN06295885_0710</name>
</gene>
<dbReference type="STRING" id="1891671.SAMN06295885_0710"/>
<feature type="compositionally biased region" description="Low complexity" evidence="1">
    <location>
        <begin position="79"/>
        <end position="94"/>
    </location>
</feature>
<sequence>MLIDCLASTGSDALAPILGGAVLLALGITLLLLARRRGRRSATAAALIALVIAAGLVSGLGGAAAPAHAAGGCSPDRAPSVVLPTSTPTTTLPTEPVPAASPAPTGAPTAPSTDAPTTEPTVQPTTPTSPQPPVATTPPAVPSTPPTAVPSTPPTTVPTTVPTAGPTAPLVGDFFNAAFRFSVADAPDTALLVTRRIWDDYNNCVVETRDKEDRRKWVADEFGQITGTLRWEKIGSVSCAVDLSRLHYSFAFYDSGVLVDEYLVNAAFVGNPLPFPLPDGIDQYLDGAASACFGPYNSSTTAGARHVSCTRRQETAEPLLFAFGPQGGPASPLAPAPGLPTDVPAPSPTP</sequence>
<feature type="region of interest" description="Disordered" evidence="1">
    <location>
        <begin position="64"/>
        <end position="164"/>
    </location>
</feature>
<keyword evidence="2" id="KW-0812">Transmembrane</keyword>
<keyword evidence="2" id="KW-1133">Transmembrane helix</keyword>
<evidence type="ECO:0000256" key="1">
    <source>
        <dbReference type="SAM" id="MobiDB-lite"/>
    </source>
</evidence>
<dbReference type="OrthoDB" id="5134228at2"/>
<feature type="region of interest" description="Disordered" evidence="1">
    <location>
        <begin position="325"/>
        <end position="350"/>
    </location>
</feature>
<feature type="compositionally biased region" description="Pro residues" evidence="1">
    <location>
        <begin position="127"/>
        <end position="156"/>
    </location>
</feature>
<feature type="compositionally biased region" description="Low complexity" evidence="1">
    <location>
        <begin position="102"/>
        <end position="126"/>
    </location>
</feature>
<dbReference type="EMBL" id="FXBM01000001">
    <property type="protein sequence ID" value="SMH32227.1"/>
    <property type="molecule type" value="Genomic_DNA"/>
</dbReference>
<organism evidence="3 4">
    <name type="scientific">Rathayibacter oskolensis</name>
    <dbReference type="NCBI Taxonomy" id="1891671"/>
    <lineage>
        <taxon>Bacteria</taxon>
        <taxon>Bacillati</taxon>
        <taxon>Actinomycetota</taxon>
        <taxon>Actinomycetes</taxon>
        <taxon>Micrococcales</taxon>
        <taxon>Microbacteriaceae</taxon>
        <taxon>Rathayibacter</taxon>
    </lineage>
</organism>
<accession>A0A1X7N4D3</accession>
<evidence type="ECO:0008006" key="5">
    <source>
        <dbReference type="Google" id="ProtNLM"/>
    </source>
</evidence>
<feature type="compositionally biased region" description="Pro residues" evidence="1">
    <location>
        <begin position="332"/>
        <end position="350"/>
    </location>
</feature>
<keyword evidence="4" id="KW-1185">Reference proteome</keyword>
<protein>
    <recommendedName>
        <fullName evidence="5">LPXTG-motif cell wall anchor domain-containing protein</fullName>
    </recommendedName>
</protein>
<feature type="transmembrane region" description="Helical" evidence="2">
    <location>
        <begin position="13"/>
        <end position="33"/>
    </location>
</feature>
<feature type="transmembrane region" description="Helical" evidence="2">
    <location>
        <begin position="45"/>
        <end position="65"/>
    </location>
</feature>
<evidence type="ECO:0000313" key="3">
    <source>
        <dbReference type="EMBL" id="SMH32227.1"/>
    </source>
</evidence>
<name>A0A1X7N4D3_9MICO</name>
<dbReference type="AlphaFoldDB" id="A0A1X7N4D3"/>